<comment type="function">
    <text evidence="6">Required for exosome-dependent processing of pre-rRNA and small nucleolar RNA (snRNA) precursors. Involved in processing of 35S pre-rRNA at the A0, A1 and A2 sites.</text>
</comment>
<dbReference type="Proteomes" id="UP001164286">
    <property type="component" value="Unassembled WGS sequence"/>
</dbReference>
<evidence type="ECO:0000256" key="6">
    <source>
        <dbReference type="RuleBase" id="RU368003"/>
    </source>
</evidence>
<dbReference type="GO" id="GO:0005730">
    <property type="term" value="C:nucleolus"/>
    <property type="evidence" value="ECO:0007669"/>
    <property type="project" value="TreeGrafter"/>
</dbReference>
<feature type="region of interest" description="Disordered" evidence="7">
    <location>
        <begin position="174"/>
        <end position="213"/>
    </location>
</feature>
<evidence type="ECO:0000256" key="3">
    <source>
        <dbReference type="ARBA" id="ARBA00022552"/>
    </source>
</evidence>
<feature type="region of interest" description="Disordered" evidence="7">
    <location>
        <begin position="248"/>
        <end position="303"/>
    </location>
</feature>
<comment type="caution">
    <text evidence="8">The sequence shown here is derived from an EMBL/GenBank/DDBJ whole genome shotgun (WGS) entry which is preliminary data.</text>
</comment>
<evidence type="ECO:0000313" key="9">
    <source>
        <dbReference type="Proteomes" id="UP001164286"/>
    </source>
</evidence>
<dbReference type="GeneID" id="77729957"/>
<evidence type="ECO:0000256" key="1">
    <source>
        <dbReference type="ARBA" id="ARBA00004123"/>
    </source>
</evidence>
<feature type="compositionally biased region" description="Acidic residues" evidence="7">
    <location>
        <begin position="190"/>
        <end position="204"/>
    </location>
</feature>
<evidence type="ECO:0000256" key="2">
    <source>
        <dbReference type="ARBA" id="ARBA00009154"/>
    </source>
</evidence>
<evidence type="ECO:0000313" key="8">
    <source>
        <dbReference type="EMBL" id="KAI9639439.1"/>
    </source>
</evidence>
<dbReference type="GO" id="GO:0010468">
    <property type="term" value="P:regulation of gene expression"/>
    <property type="evidence" value="ECO:0007669"/>
    <property type="project" value="TreeGrafter"/>
</dbReference>
<evidence type="ECO:0000256" key="4">
    <source>
        <dbReference type="ARBA" id="ARBA00022884"/>
    </source>
</evidence>
<dbReference type="PANTHER" id="PTHR15341">
    <property type="entry name" value="SUN-COR STEROID HORMONE RECEPTOR CO-REPRESSOR"/>
    <property type="match status" value="1"/>
</dbReference>
<proteinExistence type="inferred from homology"/>
<name>A0AA38HH27_9TREE</name>
<dbReference type="Pfam" id="PF04000">
    <property type="entry name" value="Sas10_Utp3"/>
    <property type="match status" value="1"/>
</dbReference>
<feature type="compositionally biased region" description="Polar residues" evidence="7">
    <location>
        <begin position="125"/>
        <end position="136"/>
    </location>
</feature>
<evidence type="ECO:0000256" key="5">
    <source>
        <dbReference type="ARBA" id="ARBA00023242"/>
    </source>
</evidence>
<keyword evidence="4 6" id="KW-0694">RNA-binding</keyword>
<accession>A0AA38HH27</accession>
<dbReference type="AlphaFoldDB" id="A0AA38HH27"/>
<dbReference type="InterPro" id="IPR007146">
    <property type="entry name" value="Sas10/Utp3/C1D"/>
</dbReference>
<comment type="subcellular location">
    <subcellularLocation>
        <location evidence="1 6">Nucleus</location>
    </subcellularLocation>
</comment>
<keyword evidence="3 6" id="KW-0698">rRNA processing</keyword>
<gene>
    <name evidence="8" type="ORF">MKK02DRAFT_39736</name>
</gene>
<feature type="compositionally biased region" description="Acidic residues" evidence="7">
    <location>
        <begin position="277"/>
        <end position="288"/>
    </location>
</feature>
<dbReference type="PANTHER" id="PTHR15341:SF3">
    <property type="entry name" value="NUCLEAR NUCLEIC ACID-BINDING PROTEIN C1D"/>
    <property type="match status" value="1"/>
</dbReference>
<dbReference type="EMBL" id="JAKWFO010000001">
    <property type="protein sequence ID" value="KAI9639439.1"/>
    <property type="molecule type" value="Genomic_DNA"/>
</dbReference>
<dbReference type="GO" id="GO:0003677">
    <property type="term" value="F:DNA binding"/>
    <property type="evidence" value="ECO:0007669"/>
    <property type="project" value="TreeGrafter"/>
</dbReference>
<dbReference type="GO" id="GO:0003723">
    <property type="term" value="F:RNA binding"/>
    <property type="evidence" value="ECO:0007669"/>
    <property type="project" value="UniProtKB-UniRule"/>
</dbReference>
<protein>
    <recommendedName>
        <fullName evidence="6">Exosome complex protein</fullName>
    </recommendedName>
</protein>
<organism evidence="8 9">
    <name type="scientific">Dioszegia hungarica</name>
    <dbReference type="NCBI Taxonomy" id="4972"/>
    <lineage>
        <taxon>Eukaryota</taxon>
        <taxon>Fungi</taxon>
        <taxon>Dikarya</taxon>
        <taxon>Basidiomycota</taxon>
        <taxon>Agaricomycotina</taxon>
        <taxon>Tremellomycetes</taxon>
        <taxon>Tremellales</taxon>
        <taxon>Bulleribasidiaceae</taxon>
        <taxon>Dioszegia</taxon>
    </lineage>
</organism>
<dbReference type="RefSeq" id="XP_052949216.1">
    <property type="nucleotide sequence ID" value="XM_053090752.1"/>
</dbReference>
<feature type="region of interest" description="Disordered" evidence="7">
    <location>
        <begin position="119"/>
        <end position="143"/>
    </location>
</feature>
<sequence>MPEEVPFDPATTSVELESSLAELETALSPLFKQEWAAQMDGLDPLERAKMDVMIAYTIVDLIWIYLKMKGVDPAKHEVSSELERVRTYYGKIRSIENPEDDSRKYKLDTQAAGRFIAHGIPRNQRVAQPASSTDLPESSAAGAALAGRQRAAAEQEKASLDRLAKSGRMRFIPDQAERVIVGQAGREGAGGDDEEEEDDDEEQETQGKEQEVIEEVVDTGTTVSQDGAEAAGATGEAVDQARDVVVLEDSDDGKGGGRRRAGPVGAVGTAEVIEISNGEDDDEDEDFQMLDGPPKSGGDDIEGFMREVDGALGKAKRKRAEEF</sequence>
<dbReference type="GO" id="GO:0000178">
    <property type="term" value="C:exosome (RNase complex)"/>
    <property type="evidence" value="ECO:0007669"/>
    <property type="project" value="TreeGrafter"/>
</dbReference>
<keyword evidence="5 6" id="KW-0539">Nucleus</keyword>
<comment type="similarity">
    <text evidence="2 6">Belongs to the C1D family.</text>
</comment>
<keyword evidence="9" id="KW-1185">Reference proteome</keyword>
<dbReference type="InterPro" id="IPR011082">
    <property type="entry name" value="Exosome-assoc_fac/DNA_repair"/>
</dbReference>
<evidence type="ECO:0000256" key="7">
    <source>
        <dbReference type="SAM" id="MobiDB-lite"/>
    </source>
</evidence>
<reference evidence="8" key="1">
    <citation type="journal article" date="2022" name="G3 (Bethesda)">
        <title>High quality genome of the basidiomycete yeast Dioszegia hungarica PDD-24b-2 isolated from cloud water.</title>
        <authorList>
            <person name="Jarrige D."/>
            <person name="Haridas S."/>
            <person name="Bleykasten-Grosshans C."/>
            <person name="Joly M."/>
            <person name="Nadalig T."/>
            <person name="Sancelme M."/>
            <person name="Vuilleumier S."/>
            <person name="Grigoriev I.V."/>
            <person name="Amato P."/>
            <person name="Bringel F."/>
        </authorList>
    </citation>
    <scope>NUCLEOTIDE SEQUENCE</scope>
    <source>
        <strain evidence="8">PDD-24b-2</strain>
    </source>
</reference>
<dbReference type="GO" id="GO:0000460">
    <property type="term" value="P:maturation of 5.8S rRNA"/>
    <property type="evidence" value="ECO:0007669"/>
    <property type="project" value="TreeGrafter"/>
</dbReference>